<dbReference type="PANTHER" id="PTHR46013">
    <property type="entry name" value="VASCULAR CELL ADHESION MOLECULE 1"/>
    <property type="match status" value="1"/>
</dbReference>
<reference evidence="2 3" key="1">
    <citation type="submission" date="2018-12" db="EMBL/GenBank/DDBJ databases">
        <title>Legionella sp,whole genome shotgun sequence.</title>
        <authorList>
            <person name="Wu H."/>
        </authorList>
    </citation>
    <scope>NUCLEOTIDE SEQUENCE [LARGE SCALE GENOMIC DNA]</scope>
    <source>
        <strain evidence="3">km714</strain>
    </source>
</reference>
<dbReference type="RefSeq" id="WP_325049366.1">
    <property type="nucleotide sequence ID" value="NZ_RZGR01000032.1"/>
</dbReference>
<sequence>MTINIAMGGFFTLAKDMTKHGLNHDNPINTEQPVRFAVQSWVFPSTLTENIYYHLFFTDFDIAKAPYGKKLDKGVVEIRESDIDLSVVLPPTAAGEISANILAANPMALGSSTSAIVFVEFINSRGHVEAGFDTTSRFGEFSRPFEVISQEITLLPRTIPVVELASETSGPIEPPTHPPIIENTLNLSATPSILESGGKITYTATLSNAVANDTTITLSNNLIIIIPAGQTSGYVTQEILNHEDVYLDAETISVNIKEVSGNSENLQINKDQIVTEITDTIDTTTVNLGNVTVNEGGMVTLTANVNNAPQTNLTLTLSNGQVITILAGQTSGSVTFPAPTDDAYIDADSQTISISNATGGNYEQLDTSDTATITVQDTINTTTVTLGDVTVNEGGMVTLTANVNNAPQTDLTLTLSNGEVITILAGQTSGSVTFPAPADDAYFDAGSQTISISNATGGNYESLNTSDTATITINDTINTTAVTFLDITVNEGGTITLTANVDNAPQTDLTLTLSNGEVITILAGQTSGSVTFPAPTDDAYVDAGSQTISISSATGGNYEQLNTSDTATITVQDTIDTTTVTLGDVTVNEGGTITLTANVNNAPQTDLTLTLSNGEIITILAGQTSGSVTFPAPTDDAYVDAGSQTISISNALGGNYENLNTSDTATITVQDTIDTTTVTLGDVTVNEGGTITLTANVNNAPQTDLTLTLSNGEVITILAGQTSGSVTFPAPTDDAYIDAGTQTISISNAAGGNYEQLDTSDTATITVQDTINTTTVTLGDVTVNEGGTITLTANVNNAPQTDLTLTLSNGQVITILAGQTSGSVTFLAPTDDAYIDADSQTISISNATGGNYEQLDTSDTATITVQDTIDTTTVTLGDVTVNEGGTITLTANVNNAPQTDLTLTLSNGQVITILAGQTSGSVTFPAPTDDAYVDAGTQTISISNATGGNYESLNTSDTATITVQDTIDTTTVTLGDVIVNEGGMVTLTANVNNAPQTDLTLTLSNGEVITILAGQTSGSVTFPAPADDAYIDAGTQTISISSAAGGNYEQLDTSDTATITVQDTIDTTTVTLGDVTVNEGGT</sequence>
<feature type="domain" description="Immunoglobulin" evidence="1">
    <location>
        <begin position="484"/>
        <end position="610"/>
    </location>
</feature>
<accession>A0A433JHF1</accession>
<dbReference type="Proteomes" id="UP000288012">
    <property type="component" value="Unassembled WGS sequence"/>
</dbReference>
<dbReference type="PANTHER" id="PTHR46013:SF7">
    <property type="entry name" value="IG-LIKE DOMAIN-CONTAINING PROTEIN"/>
    <property type="match status" value="1"/>
</dbReference>
<dbReference type="AlphaFoldDB" id="A0A433JHF1"/>
<organism evidence="2 3">
    <name type="scientific">Legionella septentrionalis</name>
    <dbReference type="NCBI Taxonomy" id="2498109"/>
    <lineage>
        <taxon>Bacteria</taxon>
        <taxon>Pseudomonadati</taxon>
        <taxon>Pseudomonadota</taxon>
        <taxon>Gammaproteobacteria</taxon>
        <taxon>Legionellales</taxon>
        <taxon>Legionellaceae</taxon>
        <taxon>Legionella</taxon>
    </lineage>
</organism>
<evidence type="ECO:0000259" key="1">
    <source>
        <dbReference type="SMART" id="SM00409"/>
    </source>
</evidence>
<dbReference type="InterPro" id="IPR046779">
    <property type="entry name" value="LapA_adhesin_dom"/>
</dbReference>
<keyword evidence="3" id="KW-1185">Reference proteome</keyword>
<dbReference type="Pfam" id="PF20579">
    <property type="entry name" value="LapA"/>
    <property type="match status" value="9"/>
</dbReference>
<feature type="domain" description="Immunoglobulin" evidence="1">
    <location>
        <begin position="680"/>
        <end position="806"/>
    </location>
</feature>
<comment type="caution">
    <text evidence="2">The sequence shown here is derived from an EMBL/GenBank/DDBJ whole genome shotgun (WGS) entry which is preliminary data.</text>
</comment>
<feature type="domain" description="Immunoglobulin" evidence="1">
    <location>
        <begin position="876"/>
        <end position="1002"/>
    </location>
</feature>
<dbReference type="InterPro" id="IPR003599">
    <property type="entry name" value="Ig_sub"/>
</dbReference>
<dbReference type="SMART" id="SM00409">
    <property type="entry name" value="IG"/>
    <property type="match status" value="4"/>
</dbReference>
<evidence type="ECO:0000313" key="2">
    <source>
        <dbReference type="EMBL" id="RUQ81779.1"/>
    </source>
</evidence>
<dbReference type="EMBL" id="RZGR01000032">
    <property type="protein sequence ID" value="RUQ81779.1"/>
    <property type="molecule type" value="Genomic_DNA"/>
</dbReference>
<proteinExistence type="predicted"/>
<protein>
    <submittedName>
        <fullName evidence="2">Adhesin</fullName>
    </submittedName>
</protein>
<feature type="non-terminal residue" evidence="2">
    <location>
        <position position="1082"/>
    </location>
</feature>
<name>A0A433JHF1_9GAMM</name>
<evidence type="ECO:0000313" key="3">
    <source>
        <dbReference type="Proteomes" id="UP000288012"/>
    </source>
</evidence>
<feature type="domain" description="Immunoglobulin" evidence="1">
    <location>
        <begin position="288"/>
        <end position="414"/>
    </location>
</feature>
<gene>
    <name evidence="2" type="ORF">EKM59_09455</name>
</gene>